<dbReference type="InterPro" id="IPR000064">
    <property type="entry name" value="NLP_P60_dom"/>
</dbReference>
<dbReference type="Pfam" id="PF01476">
    <property type="entry name" value="LysM"/>
    <property type="match status" value="4"/>
</dbReference>
<reference evidence="10" key="1">
    <citation type="submission" date="2016-11" db="EMBL/GenBank/DDBJ databases">
        <authorList>
            <person name="Jaros S."/>
            <person name="Januszkiewicz K."/>
            <person name="Wedrychowicz H."/>
        </authorList>
    </citation>
    <scope>NUCLEOTIDE SEQUENCE [LARGE SCALE GENOMIC DNA]</scope>
    <source>
        <strain evidence="10">DSM 19729</strain>
    </source>
</reference>
<dbReference type="Gene3D" id="3.90.1720.10">
    <property type="entry name" value="endopeptidase domain like (from Nostoc punctiforme)"/>
    <property type="match status" value="1"/>
</dbReference>
<dbReference type="InterPro" id="IPR038765">
    <property type="entry name" value="Papain-like_cys_pep_sf"/>
</dbReference>
<dbReference type="Gene3D" id="3.10.350.10">
    <property type="entry name" value="LysM domain"/>
    <property type="match status" value="3"/>
</dbReference>
<evidence type="ECO:0000256" key="4">
    <source>
        <dbReference type="ARBA" id="ARBA00022737"/>
    </source>
</evidence>
<name>A0A1M5IWB0_9FLAO</name>
<evidence type="ECO:0000259" key="7">
    <source>
        <dbReference type="PROSITE" id="PS51782"/>
    </source>
</evidence>
<dbReference type="Proteomes" id="UP000237771">
    <property type="component" value="Unassembled WGS sequence"/>
</dbReference>
<evidence type="ECO:0000256" key="5">
    <source>
        <dbReference type="ARBA" id="ARBA00022801"/>
    </source>
</evidence>
<dbReference type="EMBL" id="FQWO01000001">
    <property type="protein sequence ID" value="SHG32250.1"/>
    <property type="molecule type" value="Genomic_DNA"/>
</dbReference>
<evidence type="ECO:0000256" key="6">
    <source>
        <dbReference type="ARBA" id="ARBA00022807"/>
    </source>
</evidence>
<organism evidence="10 11">
    <name type="scientific">Flavobacterium granuli</name>
    <dbReference type="NCBI Taxonomy" id="280093"/>
    <lineage>
        <taxon>Bacteria</taxon>
        <taxon>Pseudomonadati</taxon>
        <taxon>Bacteroidota</taxon>
        <taxon>Flavobacteriia</taxon>
        <taxon>Flavobacteriales</taxon>
        <taxon>Flavobacteriaceae</taxon>
        <taxon>Flavobacterium</taxon>
    </lineage>
</organism>
<dbReference type="GO" id="GO:0006508">
    <property type="term" value="P:proteolysis"/>
    <property type="evidence" value="ECO:0007669"/>
    <property type="project" value="UniProtKB-KW"/>
</dbReference>
<keyword evidence="12" id="KW-1185">Reference proteome</keyword>
<dbReference type="AlphaFoldDB" id="A0A1M5IWB0"/>
<comment type="similarity">
    <text evidence="1">Belongs to the peptidase C40 family.</text>
</comment>
<dbReference type="PROSITE" id="PS51782">
    <property type="entry name" value="LYSM"/>
    <property type="match status" value="3"/>
</dbReference>
<dbReference type="RefSeq" id="WP_072939060.1">
    <property type="nucleotide sequence ID" value="NZ_FQWO01000001.1"/>
</dbReference>
<accession>A0A1M5IWB0</accession>
<keyword evidence="3" id="KW-0732">Signal</keyword>
<keyword evidence="6" id="KW-0788">Thiol protease</keyword>
<sequence length="500" mass="55614">MRRYSWILIFVFFSGFSVFSQEKYTNHTVLKGETISKIAQQYNIKSSAIYELNPDARKGIKFKSVLLIPAKAEKNTKLTTIETSSNYPEKEHQVLPKETIYGIAKQYGLTVHDLYKINPTLEKSGLKKGQLIKIPGTASNPIQALAKAETENSIKTTTTSEKIFPKTEVAVKAQSLAETATPAKAIVHEVLPKETKYAIAKEHGITIADLDRANPILESEALKIGQKINIPVKADDVVTVSVVKEELAKEEEKVIEKKVAVAEVKAVDVSKEITKKETPVSSEAIVDNNVLETEVVREVLARETKYGIAKEFGITVKELERQNPQIVKSLPVGYKLNIKSLKAVEKAVEKAENAFKDRIAEQNSEYNIKSFHSTDFLDQLVTKASENIGTRYRIGGTSKDGFDCSGLMCTTFSTFDIQLPRTSVEQSRFGTKISTEEARKGDLIFFKTNGRKQINHVGMVVEANDGDIKFIHASVGGGVIISSVKEKYYSKRFTQVNRVL</sequence>
<feature type="domain" description="LysM" evidence="7">
    <location>
        <begin position="90"/>
        <end position="134"/>
    </location>
</feature>
<gene>
    <name evidence="9" type="ORF">BC624_101412</name>
    <name evidence="10" type="ORF">SAMN05443373_101412</name>
</gene>
<dbReference type="SUPFAM" id="SSF54106">
    <property type="entry name" value="LysM domain"/>
    <property type="match status" value="3"/>
</dbReference>
<dbReference type="PANTHER" id="PTHR47360">
    <property type="entry name" value="MUREIN DD-ENDOPEPTIDASE MEPS/MUREIN LD-CARBOXYPEPTIDASE"/>
    <property type="match status" value="1"/>
</dbReference>
<dbReference type="GO" id="GO:0008234">
    <property type="term" value="F:cysteine-type peptidase activity"/>
    <property type="evidence" value="ECO:0007669"/>
    <property type="project" value="UniProtKB-KW"/>
</dbReference>
<feature type="domain" description="LysM" evidence="7">
    <location>
        <begin position="25"/>
        <end position="68"/>
    </location>
</feature>
<dbReference type="SUPFAM" id="SSF54001">
    <property type="entry name" value="Cysteine proteinases"/>
    <property type="match status" value="1"/>
</dbReference>
<keyword evidence="2" id="KW-0645">Protease</keyword>
<protein>
    <submittedName>
        <fullName evidence="10">LysM domain-containing protein</fullName>
    </submittedName>
</protein>
<dbReference type="InterPro" id="IPR036779">
    <property type="entry name" value="LysM_dom_sf"/>
</dbReference>
<evidence type="ECO:0000313" key="9">
    <source>
        <dbReference type="EMBL" id="PRZ28125.1"/>
    </source>
</evidence>
<feature type="domain" description="LysM" evidence="7">
    <location>
        <begin position="186"/>
        <end position="230"/>
    </location>
</feature>
<evidence type="ECO:0000313" key="10">
    <source>
        <dbReference type="EMBL" id="SHG32250.1"/>
    </source>
</evidence>
<reference evidence="11" key="2">
    <citation type="submission" date="2016-11" db="EMBL/GenBank/DDBJ databases">
        <authorList>
            <person name="Varghese N."/>
            <person name="Submissions S."/>
        </authorList>
    </citation>
    <scope>NUCLEOTIDE SEQUENCE [LARGE SCALE GENOMIC DNA]</scope>
    <source>
        <strain evidence="11">DSM 19729</strain>
    </source>
</reference>
<dbReference type="CDD" id="cd00118">
    <property type="entry name" value="LysM"/>
    <property type="match status" value="3"/>
</dbReference>
<dbReference type="STRING" id="280093.SAMN05443373_101412"/>
<dbReference type="PROSITE" id="PS51935">
    <property type="entry name" value="NLPC_P60"/>
    <property type="match status" value="1"/>
</dbReference>
<evidence type="ECO:0000256" key="3">
    <source>
        <dbReference type="ARBA" id="ARBA00022729"/>
    </source>
</evidence>
<dbReference type="InterPro" id="IPR018392">
    <property type="entry name" value="LysM"/>
</dbReference>
<dbReference type="Proteomes" id="UP000184384">
    <property type="component" value="Unassembled WGS sequence"/>
</dbReference>
<keyword evidence="5" id="KW-0378">Hydrolase</keyword>
<evidence type="ECO:0000313" key="12">
    <source>
        <dbReference type="Proteomes" id="UP000237771"/>
    </source>
</evidence>
<dbReference type="SMART" id="SM00257">
    <property type="entry name" value="LysM"/>
    <property type="match status" value="4"/>
</dbReference>
<evidence type="ECO:0000259" key="8">
    <source>
        <dbReference type="PROSITE" id="PS51935"/>
    </source>
</evidence>
<dbReference type="OrthoDB" id="9807055at2"/>
<dbReference type="PANTHER" id="PTHR47360:SF1">
    <property type="entry name" value="ENDOPEPTIDASE NLPC-RELATED"/>
    <property type="match status" value="1"/>
</dbReference>
<proteinExistence type="inferred from homology"/>
<evidence type="ECO:0000256" key="1">
    <source>
        <dbReference type="ARBA" id="ARBA00007074"/>
    </source>
</evidence>
<feature type="domain" description="NlpC/P60" evidence="8">
    <location>
        <begin position="374"/>
        <end position="500"/>
    </location>
</feature>
<evidence type="ECO:0000256" key="2">
    <source>
        <dbReference type="ARBA" id="ARBA00022670"/>
    </source>
</evidence>
<reference evidence="9 12" key="3">
    <citation type="submission" date="2018-03" db="EMBL/GenBank/DDBJ databases">
        <title>Genomic Encyclopedia of Archaeal and Bacterial Type Strains, Phase II (KMG-II): from individual species to whole genera.</title>
        <authorList>
            <person name="Goeker M."/>
        </authorList>
    </citation>
    <scope>NUCLEOTIDE SEQUENCE [LARGE SCALE GENOMIC DNA]</scope>
    <source>
        <strain evidence="9 12">DSM 17797</strain>
    </source>
</reference>
<keyword evidence="4" id="KW-0677">Repeat</keyword>
<dbReference type="Pfam" id="PF00877">
    <property type="entry name" value="NLPC_P60"/>
    <property type="match status" value="1"/>
</dbReference>
<dbReference type="InterPro" id="IPR052062">
    <property type="entry name" value="Murein_DD/LD_carboxypeptidase"/>
</dbReference>
<dbReference type="EMBL" id="PVUB01000001">
    <property type="protein sequence ID" value="PRZ28125.1"/>
    <property type="molecule type" value="Genomic_DNA"/>
</dbReference>
<evidence type="ECO:0000313" key="11">
    <source>
        <dbReference type="Proteomes" id="UP000184384"/>
    </source>
</evidence>